<dbReference type="AlphaFoldDB" id="A0AAJ0ASA1"/>
<dbReference type="GeneID" id="85456753"/>
<dbReference type="RefSeq" id="XP_060430864.1">
    <property type="nucleotide sequence ID" value="XM_060572227.1"/>
</dbReference>
<evidence type="ECO:0000313" key="3">
    <source>
        <dbReference type="Proteomes" id="UP001224890"/>
    </source>
</evidence>
<protein>
    <submittedName>
        <fullName evidence="2">Uncharacterized protein</fullName>
    </submittedName>
</protein>
<dbReference type="EMBL" id="JAHMHR010000016">
    <property type="protein sequence ID" value="KAK1676861.1"/>
    <property type="molecule type" value="Genomic_DNA"/>
</dbReference>
<evidence type="ECO:0000256" key="1">
    <source>
        <dbReference type="SAM" id="MobiDB-lite"/>
    </source>
</evidence>
<feature type="region of interest" description="Disordered" evidence="1">
    <location>
        <begin position="130"/>
        <end position="165"/>
    </location>
</feature>
<proteinExistence type="predicted"/>
<feature type="compositionally biased region" description="Basic and acidic residues" evidence="1">
    <location>
        <begin position="150"/>
        <end position="165"/>
    </location>
</feature>
<organism evidence="2 3">
    <name type="scientific">Colletotrichum godetiae</name>
    <dbReference type="NCBI Taxonomy" id="1209918"/>
    <lineage>
        <taxon>Eukaryota</taxon>
        <taxon>Fungi</taxon>
        <taxon>Dikarya</taxon>
        <taxon>Ascomycota</taxon>
        <taxon>Pezizomycotina</taxon>
        <taxon>Sordariomycetes</taxon>
        <taxon>Hypocreomycetidae</taxon>
        <taxon>Glomerellales</taxon>
        <taxon>Glomerellaceae</taxon>
        <taxon>Colletotrichum</taxon>
        <taxon>Colletotrichum acutatum species complex</taxon>
    </lineage>
</organism>
<sequence length="165" mass="18144">MAAIELNGLPLDESQKTYGLDKHDSCYEGVEVFQANAFQVYRCPGYSIPGSEKKKRCKAFIWFEHEGILRPLIPTALRPRRWLGNKRSEKQSTLDGWLTKTGKSAQRLRGKDYNKPDGIGGHLAGTGAHVAARDGYPAAGGSSAQIESASSRDEQSKDSSHIPRL</sequence>
<gene>
    <name evidence="2" type="ORF">BDP55DRAFT_630947</name>
</gene>
<comment type="caution">
    <text evidence="2">The sequence shown here is derived from an EMBL/GenBank/DDBJ whole genome shotgun (WGS) entry which is preliminary data.</text>
</comment>
<evidence type="ECO:0000313" key="2">
    <source>
        <dbReference type="EMBL" id="KAK1676861.1"/>
    </source>
</evidence>
<feature type="region of interest" description="Disordered" evidence="1">
    <location>
        <begin position="87"/>
        <end position="116"/>
    </location>
</feature>
<name>A0AAJ0ASA1_9PEZI</name>
<keyword evidence="3" id="KW-1185">Reference proteome</keyword>
<accession>A0AAJ0ASA1</accession>
<reference evidence="2" key="1">
    <citation type="submission" date="2021-06" db="EMBL/GenBank/DDBJ databases">
        <title>Comparative genomics, transcriptomics and evolutionary studies reveal genomic signatures of adaptation to plant cell wall in hemibiotrophic fungi.</title>
        <authorList>
            <consortium name="DOE Joint Genome Institute"/>
            <person name="Baroncelli R."/>
            <person name="Diaz J.F."/>
            <person name="Benocci T."/>
            <person name="Peng M."/>
            <person name="Battaglia E."/>
            <person name="Haridas S."/>
            <person name="Andreopoulos W."/>
            <person name="Labutti K."/>
            <person name="Pangilinan J."/>
            <person name="Floch G.L."/>
            <person name="Makela M.R."/>
            <person name="Henrissat B."/>
            <person name="Grigoriev I.V."/>
            <person name="Crouch J.A."/>
            <person name="De Vries R.P."/>
            <person name="Sukno S.A."/>
            <person name="Thon M.R."/>
        </authorList>
    </citation>
    <scope>NUCLEOTIDE SEQUENCE</scope>
    <source>
        <strain evidence="2">CBS 193.32</strain>
    </source>
</reference>
<dbReference type="Proteomes" id="UP001224890">
    <property type="component" value="Unassembled WGS sequence"/>
</dbReference>